<sequence>MPPEARNYVNGEWVESRSGETFAVRNPASPGEVVSRQQASPGDDVDYGLSASIVTQDLTEAKRFVHDVEAGVAKVNEKTTGLELHVPFGGYKDSSTNTYREQGDAGLNFYTSVKTAYENY</sequence>
<dbReference type="Gene3D" id="3.40.309.10">
    <property type="entry name" value="Aldehyde Dehydrogenase, Chain A, domain 2"/>
    <property type="match status" value="1"/>
</dbReference>
<reference evidence="4" key="1">
    <citation type="submission" date="2016-10" db="EMBL/GenBank/DDBJ databases">
        <authorList>
            <person name="Varghese N."/>
            <person name="Submissions S."/>
        </authorList>
    </citation>
    <scope>NUCLEOTIDE SEQUENCE [LARGE SCALE GENOMIC DNA]</scope>
    <source>
        <strain evidence="4">CGMCC 1.7739</strain>
    </source>
</reference>
<protein>
    <submittedName>
        <fullName evidence="3">Aldehyde dehydrogenase family protein</fullName>
    </submittedName>
</protein>
<dbReference type="InterPro" id="IPR016163">
    <property type="entry name" value="Ald_DH_C"/>
</dbReference>
<dbReference type="GO" id="GO:0016620">
    <property type="term" value="F:oxidoreductase activity, acting on the aldehyde or oxo group of donors, NAD or NADP as acceptor"/>
    <property type="evidence" value="ECO:0007669"/>
    <property type="project" value="InterPro"/>
</dbReference>
<name>A0A1I2VV43_9EURY</name>
<dbReference type="InterPro" id="IPR016161">
    <property type="entry name" value="Ald_DH/histidinol_DH"/>
</dbReference>
<keyword evidence="4" id="KW-1185">Reference proteome</keyword>
<dbReference type="STRING" id="553467.SAMN04488063_3320"/>
<organism evidence="3 4">
    <name type="scientific">Halopelagius inordinatus</name>
    <dbReference type="NCBI Taxonomy" id="553467"/>
    <lineage>
        <taxon>Archaea</taxon>
        <taxon>Methanobacteriati</taxon>
        <taxon>Methanobacteriota</taxon>
        <taxon>Stenosarchaea group</taxon>
        <taxon>Halobacteria</taxon>
        <taxon>Halobacteriales</taxon>
        <taxon>Haloferacaceae</taxon>
    </lineage>
</organism>
<evidence type="ECO:0000259" key="2">
    <source>
        <dbReference type="Pfam" id="PF00171"/>
    </source>
</evidence>
<gene>
    <name evidence="3" type="ORF">SAMN04488063_3320</name>
</gene>
<proteinExistence type="predicted"/>
<dbReference type="PANTHER" id="PTHR11699">
    <property type="entry name" value="ALDEHYDE DEHYDROGENASE-RELATED"/>
    <property type="match status" value="1"/>
</dbReference>
<dbReference type="AlphaFoldDB" id="A0A1I2VV43"/>
<dbReference type="SUPFAM" id="SSF53720">
    <property type="entry name" value="ALDH-like"/>
    <property type="match status" value="2"/>
</dbReference>
<dbReference type="InterPro" id="IPR016162">
    <property type="entry name" value="Ald_DH_N"/>
</dbReference>
<dbReference type="InterPro" id="IPR015590">
    <property type="entry name" value="Aldehyde_DH_dom"/>
</dbReference>
<evidence type="ECO:0000313" key="4">
    <source>
        <dbReference type="Proteomes" id="UP000198876"/>
    </source>
</evidence>
<feature type="region of interest" description="Disordered" evidence="1">
    <location>
        <begin position="23"/>
        <end position="47"/>
    </location>
</feature>
<dbReference type="Gene3D" id="3.40.605.10">
    <property type="entry name" value="Aldehyde Dehydrogenase, Chain A, domain 1"/>
    <property type="match status" value="1"/>
</dbReference>
<evidence type="ECO:0000313" key="3">
    <source>
        <dbReference type="EMBL" id="SFG92339.1"/>
    </source>
</evidence>
<dbReference type="Pfam" id="PF00171">
    <property type="entry name" value="Aldedh"/>
    <property type="match status" value="1"/>
</dbReference>
<dbReference type="EMBL" id="FOOQ01000006">
    <property type="protein sequence ID" value="SFG92339.1"/>
    <property type="molecule type" value="Genomic_DNA"/>
</dbReference>
<evidence type="ECO:0000256" key="1">
    <source>
        <dbReference type="SAM" id="MobiDB-lite"/>
    </source>
</evidence>
<accession>A0A1I2VV43</accession>
<feature type="domain" description="Aldehyde dehydrogenase" evidence="2">
    <location>
        <begin position="44"/>
        <end position="115"/>
    </location>
</feature>
<dbReference type="Proteomes" id="UP000198876">
    <property type="component" value="Unassembled WGS sequence"/>
</dbReference>